<dbReference type="PANTHER" id="PTHR32246:SF173">
    <property type="entry name" value="C2 DOMAIN-CONTAINING PROTEIN"/>
    <property type="match status" value="1"/>
</dbReference>
<accession>A0A2G9GSC1</accession>
<dbReference type="CDD" id="cd04051">
    <property type="entry name" value="C2_SRC2_like"/>
    <property type="match status" value="1"/>
</dbReference>
<feature type="domain" description="C2" evidence="1">
    <location>
        <begin position="1"/>
        <end position="113"/>
    </location>
</feature>
<evidence type="ECO:0000313" key="3">
    <source>
        <dbReference type="Proteomes" id="UP000231279"/>
    </source>
</evidence>
<dbReference type="InterPro" id="IPR044750">
    <property type="entry name" value="C2_SRC2/BAP"/>
</dbReference>
<dbReference type="Proteomes" id="UP000231279">
    <property type="component" value="Unassembled WGS sequence"/>
</dbReference>
<sequence length="269" mass="29212">MEYRTLQITLRYAKDLKKVNFITKMNVYAVVSISGGDKKSKQRTKTPADHDGDANPMWDFPMKFTMEEAALQQNRLTLVIKLICERVLGDRDIGEVHVPIKELLHSPATGGGGPEGKKFVSYQVTKPSGRPKGQLTFSYQFSEKNSSASPLPVSKVYGEAMTAYPVAGPNSVYPLTAPRVYPPPPSYPVMAADGGGGRHYPPPAVYPTAGCPPPEVYPPPPPASGYPPPPDYVYPPRRVPNRNKFGAGLLGGLLIGDMISDPAYYDFGG</sequence>
<evidence type="ECO:0000259" key="1">
    <source>
        <dbReference type="PROSITE" id="PS50004"/>
    </source>
</evidence>
<dbReference type="InterPro" id="IPR000008">
    <property type="entry name" value="C2_dom"/>
</dbReference>
<name>A0A2G9GSC1_9LAMI</name>
<protein>
    <recommendedName>
        <fullName evidence="1">C2 domain-containing protein</fullName>
    </recommendedName>
</protein>
<dbReference type="GO" id="GO:0006952">
    <property type="term" value="P:defense response"/>
    <property type="evidence" value="ECO:0007669"/>
    <property type="project" value="InterPro"/>
</dbReference>
<dbReference type="STRING" id="429701.A0A2G9GSC1"/>
<proteinExistence type="predicted"/>
<dbReference type="InterPro" id="IPR035892">
    <property type="entry name" value="C2_domain_sf"/>
</dbReference>
<keyword evidence="3" id="KW-1185">Reference proteome</keyword>
<dbReference type="AlphaFoldDB" id="A0A2G9GSC1"/>
<dbReference type="Gene3D" id="2.60.40.150">
    <property type="entry name" value="C2 domain"/>
    <property type="match status" value="1"/>
</dbReference>
<dbReference type="SMART" id="SM00239">
    <property type="entry name" value="C2"/>
    <property type="match status" value="1"/>
</dbReference>
<comment type="caution">
    <text evidence="2">The sequence shown here is derived from an EMBL/GenBank/DDBJ whole genome shotgun (WGS) entry which is preliminary data.</text>
</comment>
<dbReference type="PROSITE" id="PS50004">
    <property type="entry name" value="C2"/>
    <property type="match status" value="1"/>
</dbReference>
<dbReference type="SUPFAM" id="SSF49562">
    <property type="entry name" value="C2 domain (Calcium/lipid-binding domain, CaLB)"/>
    <property type="match status" value="1"/>
</dbReference>
<organism evidence="2 3">
    <name type="scientific">Handroanthus impetiginosus</name>
    <dbReference type="NCBI Taxonomy" id="429701"/>
    <lineage>
        <taxon>Eukaryota</taxon>
        <taxon>Viridiplantae</taxon>
        <taxon>Streptophyta</taxon>
        <taxon>Embryophyta</taxon>
        <taxon>Tracheophyta</taxon>
        <taxon>Spermatophyta</taxon>
        <taxon>Magnoliopsida</taxon>
        <taxon>eudicotyledons</taxon>
        <taxon>Gunneridae</taxon>
        <taxon>Pentapetalae</taxon>
        <taxon>asterids</taxon>
        <taxon>lamiids</taxon>
        <taxon>Lamiales</taxon>
        <taxon>Bignoniaceae</taxon>
        <taxon>Crescentiina</taxon>
        <taxon>Tabebuia alliance</taxon>
        <taxon>Handroanthus</taxon>
    </lineage>
</organism>
<dbReference type="OrthoDB" id="270970at2759"/>
<dbReference type="EMBL" id="NKXS01003889">
    <property type="protein sequence ID" value="PIN08156.1"/>
    <property type="molecule type" value="Genomic_DNA"/>
</dbReference>
<gene>
    <name evidence="2" type="ORF">CDL12_19272</name>
</gene>
<evidence type="ECO:0000313" key="2">
    <source>
        <dbReference type="EMBL" id="PIN08156.1"/>
    </source>
</evidence>
<dbReference type="PANTHER" id="PTHR32246">
    <property type="entry name" value="INGRESSION PROTEIN FIC1"/>
    <property type="match status" value="1"/>
</dbReference>
<dbReference type="Pfam" id="PF00168">
    <property type="entry name" value="C2"/>
    <property type="match status" value="1"/>
</dbReference>
<reference evidence="3" key="1">
    <citation type="journal article" date="2018" name="Gigascience">
        <title>Genome assembly of the Pink Ipe (Handroanthus impetiginosus, Bignoniaceae), a highly valued, ecologically keystone Neotropical timber forest tree.</title>
        <authorList>
            <person name="Silva-Junior O.B."/>
            <person name="Grattapaglia D."/>
            <person name="Novaes E."/>
            <person name="Collevatti R.G."/>
        </authorList>
    </citation>
    <scope>NUCLEOTIDE SEQUENCE [LARGE SCALE GENOMIC DNA]</scope>
    <source>
        <strain evidence="3">cv. UFG-1</strain>
    </source>
</reference>